<proteinExistence type="inferred from homology"/>
<organism evidence="2 3">
    <name type="scientific">Leuconostoc gasicomitatum</name>
    <dbReference type="NCBI Taxonomy" id="115778"/>
    <lineage>
        <taxon>Bacteria</taxon>
        <taxon>Bacillati</taxon>
        <taxon>Bacillota</taxon>
        <taxon>Bacilli</taxon>
        <taxon>Lactobacillales</taxon>
        <taxon>Lactobacillaceae</taxon>
        <taxon>Leuconostoc</taxon>
        <taxon>Leuconostoc gelidum group</taxon>
    </lineage>
</organism>
<dbReference type="Pfam" id="PF02556">
    <property type="entry name" value="SecB"/>
    <property type="match status" value="1"/>
</dbReference>
<dbReference type="GO" id="GO:0051082">
    <property type="term" value="F:unfolded protein binding"/>
    <property type="evidence" value="ECO:0007669"/>
    <property type="project" value="InterPro"/>
</dbReference>
<accession>A0A9Q3SVR3</accession>
<dbReference type="EMBL" id="JAHBFI010000014">
    <property type="protein sequence ID" value="MBZ5962660.1"/>
    <property type="molecule type" value="Genomic_DNA"/>
</dbReference>
<sequence length="140" mass="15947">MAEEQTSFRFTSPQLSNAFFSVRDRGISDNPKDIISNVKIISSFNERTEEKAVVSLTVQNFDNSDDIEGKAYIFNIEYTAEFVWENNLDSQKVDEFLNVSAPALLLSYVRTTLSNMTSSAKVKIFDLPFFDFTQKSNNSK</sequence>
<dbReference type="GO" id="GO:0051262">
    <property type="term" value="P:protein tetramerization"/>
    <property type="evidence" value="ECO:0007669"/>
    <property type="project" value="InterPro"/>
</dbReference>
<dbReference type="Gene3D" id="3.10.420.10">
    <property type="entry name" value="SecB-like"/>
    <property type="match status" value="1"/>
</dbReference>
<dbReference type="InterPro" id="IPR003708">
    <property type="entry name" value="SecB"/>
</dbReference>
<dbReference type="GO" id="GO:0015031">
    <property type="term" value="P:protein transport"/>
    <property type="evidence" value="ECO:0007669"/>
    <property type="project" value="InterPro"/>
</dbReference>
<dbReference type="RefSeq" id="WP_224144187.1">
    <property type="nucleotide sequence ID" value="NZ_JAHBFI010000014.1"/>
</dbReference>
<reference evidence="2" key="1">
    <citation type="submission" date="2021-05" db="EMBL/GenBank/DDBJ databases">
        <title>Pangenome of Leuconostoc gelidum warrants species status for Leuconostoc gelidum subsp. gasicomitatum.</title>
        <authorList>
            <person name="Johansson P."/>
            <person name="Sade E."/>
            <person name="Hultman J."/>
            <person name="Auvinen P."/>
            <person name="Bjorkroth J."/>
        </authorList>
    </citation>
    <scope>NUCLEOTIDE SEQUENCE</scope>
    <source>
        <strain evidence="2">A.21.4</strain>
    </source>
</reference>
<dbReference type="InterPro" id="IPR035958">
    <property type="entry name" value="SecB-like_sf"/>
</dbReference>
<evidence type="ECO:0000313" key="2">
    <source>
        <dbReference type="EMBL" id="MBZ5962660.1"/>
    </source>
</evidence>
<comment type="similarity">
    <text evidence="1">Belongs to the SecB family.</text>
</comment>
<name>A0A9Q3SVR3_9LACO</name>
<protein>
    <submittedName>
        <fullName evidence="2">Protein-export chaperone SecB</fullName>
    </submittedName>
</protein>
<evidence type="ECO:0000313" key="3">
    <source>
        <dbReference type="Proteomes" id="UP000752647"/>
    </source>
</evidence>
<comment type="caution">
    <text evidence="2">The sequence shown here is derived from an EMBL/GenBank/DDBJ whole genome shotgun (WGS) entry which is preliminary data.</text>
</comment>
<evidence type="ECO:0000256" key="1">
    <source>
        <dbReference type="ARBA" id="ARBA00009990"/>
    </source>
</evidence>
<dbReference type="Proteomes" id="UP000752647">
    <property type="component" value="Unassembled WGS sequence"/>
</dbReference>
<dbReference type="AlphaFoldDB" id="A0A9Q3SVR3"/>
<gene>
    <name evidence="2" type="ORF">KIJ12_05805</name>
</gene>
<dbReference type="SUPFAM" id="SSF54611">
    <property type="entry name" value="SecB-like"/>
    <property type="match status" value="1"/>
</dbReference>